<dbReference type="InterPro" id="IPR001387">
    <property type="entry name" value="Cro/C1-type_HTH"/>
</dbReference>
<sequence>MVTLGSRLKALRQEKGLTQKEVAKLIGTTDVSIGRYEMDARVPKADILNSLAKLYDVEIDYLLTGKEETEQPLNDRDKKDIEKDLKKIMDDFRDGESGPVYFDGIELDEDDMDKLEIAMRTALEIAKVKNKEKYTPKKYKK</sequence>
<proteinExistence type="predicted"/>
<keyword evidence="1 3" id="KW-0238">DNA-binding</keyword>
<keyword evidence="4" id="KW-1185">Reference proteome</keyword>
<dbReference type="OrthoDB" id="1766270at2"/>
<dbReference type="SMART" id="SM00530">
    <property type="entry name" value="HTH_XRE"/>
    <property type="match status" value="1"/>
</dbReference>
<dbReference type="PANTHER" id="PTHR46558">
    <property type="entry name" value="TRACRIPTIONAL REGULATORY PROTEIN-RELATED-RELATED"/>
    <property type="match status" value="1"/>
</dbReference>
<name>B6FZV7_PEPHT</name>
<dbReference type="SUPFAM" id="SSF47413">
    <property type="entry name" value="lambda repressor-like DNA-binding domains"/>
    <property type="match status" value="1"/>
</dbReference>
<reference evidence="3 4" key="2">
    <citation type="submission" date="2008-10" db="EMBL/GenBank/DDBJ databases">
        <title>Draft genome sequence of Clostridium hiranonis (DSM 13275).</title>
        <authorList>
            <person name="Sudarsanam P."/>
            <person name="Ley R."/>
            <person name="Guruge J."/>
            <person name="Turnbaugh P.J."/>
            <person name="Mahowald M."/>
            <person name="Liep D."/>
            <person name="Gordon J."/>
        </authorList>
    </citation>
    <scope>NUCLEOTIDE SEQUENCE [LARGE SCALE GENOMIC DNA]</scope>
    <source>
        <strain evidence="3 4">DSM 13275</strain>
    </source>
</reference>
<dbReference type="CDD" id="cd00093">
    <property type="entry name" value="HTH_XRE"/>
    <property type="match status" value="1"/>
</dbReference>
<dbReference type="STRING" id="500633.CLOHIR_01411"/>
<comment type="caution">
    <text evidence="3">The sequence shown here is derived from an EMBL/GenBank/DDBJ whole genome shotgun (WGS) entry which is preliminary data.</text>
</comment>
<accession>B6FZV7</accession>
<dbReference type="Proteomes" id="UP000003178">
    <property type="component" value="Unassembled WGS sequence"/>
</dbReference>
<dbReference type="GO" id="GO:0003677">
    <property type="term" value="F:DNA binding"/>
    <property type="evidence" value="ECO:0007669"/>
    <property type="project" value="UniProtKB-KW"/>
</dbReference>
<dbReference type="Gene3D" id="1.10.260.40">
    <property type="entry name" value="lambda repressor-like DNA-binding domains"/>
    <property type="match status" value="1"/>
</dbReference>
<gene>
    <name evidence="3" type="ORF">CLOHIR_01411</name>
</gene>
<dbReference type="EMBL" id="ABWP01000059">
    <property type="protein sequence ID" value="EEA84930.1"/>
    <property type="molecule type" value="Genomic_DNA"/>
</dbReference>
<evidence type="ECO:0000259" key="2">
    <source>
        <dbReference type="PROSITE" id="PS50943"/>
    </source>
</evidence>
<evidence type="ECO:0000313" key="3">
    <source>
        <dbReference type="EMBL" id="EEA84930.1"/>
    </source>
</evidence>
<dbReference type="AlphaFoldDB" id="B6FZV7"/>
<reference evidence="3 4" key="1">
    <citation type="submission" date="2008-09" db="EMBL/GenBank/DDBJ databases">
        <authorList>
            <person name="Fulton L."/>
            <person name="Clifton S."/>
            <person name="Fulton B."/>
            <person name="Xu J."/>
            <person name="Minx P."/>
            <person name="Pepin K.H."/>
            <person name="Johnson M."/>
            <person name="Thiruvilangam P."/>
            <person name="Bhonagiri V."/>
            <person name="Nash W.E."/>
            <person name="Mardis E.R."/>
            <person name="Wilson R.K."/>
        </authorList>
    </citation>
    <scope>NUCLEOTIDE SEQUENCE [LARGE SCALE GENOMIC DNA]</scope>
    <source>
        <strain evidence="3 4">DSM 13275</strain>
    </source>
</reference>
<dbReference type="Pfam" id="PF01381">
    <property type="entry name" value="HTH_3"/>
    <property type="match status" value="1"/>
</dbReference>
<dbReference type="PROSITE" id="PS50943">
    <property type="entry name" value="HTH_CROC1"/>
    <property type="match status" value="1"/>
</dbReference>
<feature type="domain" description="HTH cro/C1-type" evidence="2">
    <location>
        <begin position="8"/>
        <end position="62"/>
    </location>
</feature>
<organism evidence="3 4">
    <name type="scientific">Peptacetobacter hiranonis (strain DSM 13275 / JCM 10541 / KCTC 15199 / TO-931)</name>
    <name type="common">Clostridium hiranonis</name>
    <dbReference type="NCBI Taxonomy" id="500633"/>
    <lineage>
        <taxon>Bacteria</taxon>
        <taxon>Bacillati</taxon>
        <taxon>Bacillota</taxon>
        <taxon>Clostridia</taxon>
        <taxon>Peptostreptococcales</taxon>
        <taxon>Peptostreptococcaceae</taxon>
        <taxon>Peptacetobacter</taxon>
    </lineage>
</organism>
<dbReference type="RefSeq" id="WP_006440332.1">
    <property type="nucleotide sequence ID" value="NZ_DS995356.1"/>
</dbReference>
<dbReference type="HOGENOM" id="CLU_066192_4_0_9"/>
<protein>
    <submittedName>
        <fullName evidence="3">DNA-binding helix-turn-helix protein</fullName>
    </submittedName>
</protein>
<evidence type="ECO:0000256" key="1">
    <source>
        <dbReference type="ARBA" id="ARBA00023125"/>
    </source>
</evidence>
<dbReference type="PANTHER" id="PTHR46558:SF13">
    <property type="entry name" value="HTH-TYPE TRANSCRIPTIONAL REGULATOR IMMR"/>
    <property type="match status" value="1"/>
</dbReference>
<dbReference type="InterPro" id="IPR010982">
    <property type="entry name" value="Lambda_DNA-bd_dom_sf"/>
</dbReference>
<evidence type="ECO:0000313" key="4">
    <source>
        <dbReference type="Proteomes" id="UP000003178"/>
    </source>
</evidence>
<dbReference type="eggNOG" id="COG1396">
    <property type="taxonomic scope" value="Bacteria"/>
</dbReference>